<reference evidence="3" key="1">
    <citation type="journal article" date="2016" name="Nat. Commun.">
        <title>The Gonium pectorale genome demonstrates co-option of cell cycle regulation during the evolution of multicellularity.</title>
        <authorList>
            <person name="Hanschen E.R."/>
            <person name="Marriage T.N."/>
            <person name="Ferris P.J."/>
            <person name="Hamaji T."/>
            <person name="Toyoda A."/>
            <person name="Fujiyama A."/>
            <person name="Neme R."/>
            <person name="Noguchi H."/>
            <person name="Minakuchi Y."/>
            <person name="Suzuki M."/>
            <person name="Kawai-Toyooka H."/>
            <person name="Smith D.R."/>
            <person name="Sparks H."/>
            <person name="Anderson J."/>
            <person name="Bakaric R."/>
            <person name="Luria V."/>
            <person name="Karger A."/>
            <person name="Kirschner M.W."/>
            <person name="Durand P.M."/>
            <person name="Michod R.E."/>
            <person name="Nozaki H."/>
            <person name="Olson B.J."/>
        </authorList>
    </citation>
    <scope>NUCLEOTIDE SEQUENCE [LARGE SCALE GENOMIC DNA]</scope>
    <source>
        <strain evidence="3">NIES-2863</strain>
    </source>
</reference>
<proteinExistence type="predicted"/>
<sequence>MYTFVTRNGATNTPSAALARPPGPGWPASRAALTPADLDAVSGAEPPPAWAWQLRFTALRSGLFPELGSFGTLVQTTMEADTGAASRVATPDPRFTGVLGVFKAFMLPPQPGGPSVQWIQFRSIGDSVRLYLQGLMVLNASQTLPLGRDAAVSAPPQLTATSACIQLQDAGRTAASPGGESVYQLEGRFAMGDIGDATSGVLDVQWAPCDAKGDRPTGRWSSLEPLLSSAVAWPLEKSAELKRGAMRCEVYTAGADDAAVPSARDRKPLASATLPDIYPSASTGGFDRYHARCWAFWGGAFRGGLMTMRGAYRDWSDGVALIAATYLGSHMIYKSLPPSDALTRKPLAPLASLPGDFLPLLVLEYLGVAARDSLGLLDGTDTWSQRAFLRLDHHMGVPAWLV</sequence>
<organism evidence="2 3">
    <name type="scientific">Gonium pectorale</name>
    <name type="common">Green alga</name>
    <dbReference type="NCBI Taxonomy" id="33097"/>
    <lineage>
        <taxon>Eukaryota</taxon>
        <taxon>Viridiplantae</taxon>
        <taxon>Chlorophyta</taxon>
        <taxon>core chlorophytes</taxon>
        <taxon>Chlorophyceae</taxon>
        <taxon>CS clade</taxon>
        <taxon>Chlamydomonadales</taxon>
        <taxon>Volvocaceae</taxon>
        <taxon>Gonium</taxon>
    </lineage>
</organism>
<dbReference type="Proteomes" id="UP000075714">
    <property type="component" value="Unassembled WGS sequence"/>
</dbReference>
<feature type="region of interest" description="Disordered" evidence="1">
    <location>
        <begin position="1"/>
        <end position="27"/>
    </location>
</feature>
<accession>A0A150GWH1</accession>
<evidence type="ECO:0000313" key="3">
    <source>
        <dbReference type="Proteomes" id="UP000075714"/>
    </source>
</evidence>
<protein>
    <submittedName>
        <fullName evidence="2">Uncharacterized protein</fullName>
    </submittedName>
</protein>
<evidence type="ECO:0000313" key="2">
    <source>
        <dbReference type="EMBL" id="KXZ54246.1"/>
    </source>
</evidence>
<gene>
    <name evidence="2" type="ORF">GPECTOR_5g336</name>
</gene>
<feature type="compositionally biased region" description="Polar residues" evidence="1">
    <location>
        <begin position="1"/>
        <end position="15"/>
    </location>
</feature>
<dbReference type="AlphaFoldDB" id="A0A150GWH1"/>
<keyword evidence="3" id="KW-1185">Reference proteome</keyword>
<evidence type="ECO:0000256" key="1">
    <source>
        <dbReference type="SAM" id="MobiDB-lite"/>
    </source>
</evidence>
<comment type="caution">
    <text evidence="2">The sequence shown here is derived from an EMBL/GenBank/DDBJ whole genome shotgun (WGS) entry which is preliminary data.</text>
</comment>
<dbReference type="EMBL" id="LSYV01000006">
    <property type="protein sequence ID" value="KXZ54246.1"/>
    <property type="molecule type" value="Genomic_DNA"/>
</dbReference>
<name>A0A150GWH1_GONPE</name>